<name>A0A699HY34_TANCI</name>
<evidence type="ECO:0000313" key="2">
    <source>
        <dbReference type="EMBL" id="GEY97715.1"/>
    </source>
</evidence>
<evidence type="ECO:0000256" key="1">
    <source>
        <dbReference type="SAM" id="MobiDB-lite"/>
    </source>
</evidence>
<accession>A0A699HY34</accession>
<organism evidence="2">
    <name type="scientific">Tanacetum cinerariifolium</name>
    <name type="common">Dalmatian daisy</name>
    <name type="synonym">Chrysanthemum cinerariifolium</name>
    <dbReference type="NCBI Taxonomy" id="118510"/>
    <lineage>
        <taxon>Eukaryota</taxon>
        <taxon>Viridiplantae</taxon>
        <taxon>Streptophyta</taxon>
        <taxon>Embryophyta</taxon>
        <taxon>Tracheophyta</taxon>
        <taxon>Spermatophyta</taxon>
        <taxon>Magnoliopsida</taxon>
        <taxon>eudicotyledons</taxon>
        <taxon>Gunneridae</taxon>
        <taxon>Pentapetalae</taxon>
        <taxon>asterids</taxon>
        <taxon>campanulids</taxon>
        <taxon>Asterales</taxon>
        <taxon>Asteraceae</taxon>
        <taxon>Asteroideae</taxon>
        <taxon>Anthemideae</taxon>
        <taxon>Anthemidinae</taxon>
        <taxon>Tanacetum</taxon>
    </lineage>
</organism>
<feature type="region of interest" description="Disordered" evidence="1">
    <location>
        <begin position="50"/>
        <end position="142"/>
    </location>
</feature>
<feature type="compositionally biased region" description="Acidic residues" evidence="1">
    <location>
        <begin position="108"/>
        <end position="125"/>
    </location>
</feature>
<feature type="compositionally biased region" description="Acidic residues" evidence="1">
    <location>
        <begin position="82"/>
        <end position="99"/>
    </location>
</feature>
<dbReference type="AlphaFoldDB" id="A0A699HY34"/>
<feature type="compositionally biased region" description="Acidic residues" evidence="1">
    <location>
        <begin position="57"/>
        <end position="74"/>
    </location>
</feature>
<dbReference type="EMBL" id="BKCJ010228254">
    <property type="protein sequence ID" value="GEY97715.1"/>
    <property type="molecule type" value="Genomic_DNA"/>
</dbReference>
<sequence length="172" mass="19704">MAKDDHILTTMRFIPKHETIQKYGAVLPDTLTNQAIKESDAYKTYYDLATGKKSGDDENDDEVSENADNEDDDDNANKEHDDGQDDDNEHTESNNDGDDFVYPMLSTFDEEERHEEKLDEEEEGDNVEKEKLDEEKTNEEEEVNELYNDVNINLEGKDTEMTDALLANVQAT</sequence>
<proteinExistence type="predicted"/>
<reference evidence="2" key="1">
    <citation type="journal article" date="2019" name="Sci. Rep.">
        <title>Draft genome of Tanacetum cinerariifolium, the natural source of mosquito coil.</title>
        <authorList>
            <person name="Yamashiro T."/>
            <person name="Shiraishi A."/>
            <person name="Satake H."/>
            <person name="Nakayama K."/>
        </authorList>
    </citation>
    <scope>NUCLEOTIDE SEQUENCE</scope>
</reference>
<protein>
    <submittedName>
        <fullName evidence="2">Uncharacterized protein</fullName>
    </submittedName>
</protein>
<comment type="caution">
    <text evidence="2">The sequence shown here is derived from an EMBL/GenBank/DDBJ whole genome shotgun (WGS) entry which is preliminary data.</text>
</comment>
<gene>
    <name evidence="2" type="ORF">Tci_469689</name>
</gene>
<feature type="compositionally biased region" description="Basic and acidic residues" evidence="1">
    <location>
        <begin position="126"/>
        <end position="135"/>
    </location>
</feature>